<evidence type="ECO:0000256" key="5">
    <source>
        <dbReference type="SAM" id="MobiDB-lite"/>
    </source>
</evidence>
<dbReference type="PANTHER" id="PTHR34298:SF2">
    <property type="entry name" value="SEGREGATION AND CONDENSATION PROTEIN B"/>
    <property type="match status" value="1"/>
</dbReference>
<sequence>MDVKTLKPILESLIMASAKPISIDRILSCFSEKEVPDKKTLRGALKQLAEDYTKLKSSVELKEVSSGYRFQVRKEYSSWAAKLWEEKPARYSRALLETLSLVAYKQPISRGEIEKIRGVSVSTQIMKTLIEREWVHIVGHRDVPGRPAIYATTKEFLDYFNLSSLEELPPLAEIKDIDKINGELDLPEPANGDSENVQATDGQPVNPSASETSADDASVTVVNLEADVESEDKNSDKVDVAEAMTAEH</sequence>
<dbReference type="GO" id="GO:0051304">
    <property type="term" value="P:chromosome separation"/>
    <property type="evidence" value="ECO:0007669"/>
    <property type="project" value="InterPro"/>
</dbReference>
<dbReference type="Pfam" id="PF04079">
    <property type="entry name" value="SMC_ScpB"/>
    <property type="match status" value="1"/>
</dbReference>
<dbReference type="InterPro" id="IPR036388">
    <property type="entry name" value="WH-like_DNA-bd_sf"/>
</dbReference>
<dbReference type="NCBIfam" id="TIGR00281">
    <property type="entry name" value="SMC-Scp complex subunit ScpB"/>
    <property type="match status" value="1"/>
</dbReference>
<name>A0A3B0ZGX4_9ZZZZ</name>
<dbReference type="AlphaFoldDB" id="A0A3B0ZGX4"/>
<proteinExistence type="predicted"/>
<reference evidence="6" key="1">
    <citation type="submission" date="2018-06" db="EMBL/GenBank/DDBJ databases">
        <authorList>
            <person name="Zhirakovskaya E."/>
        </authorList>
    </citation>
    <scope>NUCLEOTIDE SEQUENCE</scope>
</reference>
<keyword evidence="1" id="KW-0963">Cytoplasm</keyword>
<dbReference type="EMBL" id="UOFR01000007">
    <property type="protein sequence ID" value="VAW90881.1"/>
    <property type="molecule type" value="Genomic_DNA"/>
</dbReference>
<feature type="compositionally biased region" description="Basic and acidic residues" evidence="5">
    <location>
        <begin position="231"/>
        <end position="248"/>
    </location>
</feature>
<dbReference type="PANTHER" id="PTHR34298">
    <property type="entry name" value="SEGREGATION AND CONDENSATION PROTEIN B"/>
    <property type="match status" value="1"/>
</dbReference>
<protein>
    <submittedName>
        <fullName evidence="6">Segregation and condensation protein B</fullName>
    </submittedName>
</protein>
<gene>
    <name evidence="6" type="ORF">MNBD_GAMMA21-615</name>
</gene>
<evidence type="ECO:0000313" key="6">
    <source>
        <dbReference type="EMBL" id="VAW90881.1"/>
    </source>
</evidence>
<evidence type="ECO:0000256" key="2">
    <source>
        <dbReference type="ARBA" id="ARBA00022618"/>
    </source>
</evidence>
<accession>A0A3B0ZGX4</accession>
<evidence type="ECO:0000256" key="1">
    <source>
        <dbReference type="ARBA" id="ARBA00022490"/>
    </source>
</evidence>
<keyword evidence="2" id="KW-0132">Cell division</keyword>
<dbReference type="InterPro" id="IPR005234">
    <property type="entry name" value="ScpB_csome_segregation"/>
</dbReference>
<organism evidence="6">
    <name type="scientific">hydrothermal vent metagenome</name>
    <dbReference type="NCBI Taxonomy" id="652676"/>
    <lineage>
        <taxon>unclassified sequences</taxon>
        <taxon>metagenomes</taxon>
        <taxon>ecological metagenomes</taxon>
    </lineage>
</organism>
<dbReference type="Gene3D" id="1.10.10.10">
    <property type="entry name" value="Winged helix-like DNA-binding domain superfamily/Winged helix DNA-binding domain"/>
    <property type="match status" value="2"/>
</dbReference>
<feature type="region of interest" description="Disordered" evidence="5">
    <location>
        <begin position="183"/>
        <end position="248"/>
    </location>
</feature>
<feature type="compositionally biased region" description="Polar residues" evidence="5">
    <location>
        <begin position="193"/>
        <end position="212"/>
    </location>
</feature>
<evidence type="ECO:0000256" key="3">
    <source>
        <dbReference type="ARBA" id="ARBA00022829"/>
    </source>
</evidence>
<dbReference type="GO" id="GO:0051301">
    <property type="term" value="P:cell division"/>
    <property type="evidence" value="ECO:0007669"/>
    <property type="project" value="UniProtKB-KW"/>
</dbReference>
<evidence type="ECO:0000256" key="4">
    <source>
        <dbReference type="ARBA" id="ARBA00023306"/>
    </source>
</evidence>
<dbReference type="InterPro" id="IPR036390">
    <property type="entry name" value="WH_DNA-bd_sf"/>
</dbReference>
<keyword evidence="3" id="KW-0159">Chromosome partition</keyword>
<keyword evidence="4" id="KW-0131">Cell cycle</keyword>
<dbReference type="SUPFAM" id="SSF46785">
    <property type="entry name" value="Winged helix' DNA-binding domain"/>
    <property type="match status" value="2"/>
</dbReference>